<evidence type="ECO:0000313" key="2">
    <source>
        <dbReference type="Proteomes" id="UP000887159"/>
    </source>
</evidence>
<dbReference type="AlphaFoldDB" id="A0A8X6SNQ4"/>
<evidence type="ECO:0000313" key="1">
    <source>
        <dbReference type="EMBL" id="GFY14803.1"/>
    </source>
</evidence>
<comment type="caution">
    <text evidence="1">The sequence shown here is derived from an EMBL/GenBank/DDBJ whole genome shotgun (WGS) entry which is preliminary data.</text>
</comment>
<sequence length="133" mass="15160">MGAITYNIRSPLILIHSSMTAHEILQPHVLSLMQWLTGAIFQRDNAWPHTAKVSKDCLLTVNTLPWHAGSPALFLIEHICDHLGRRVGHPTSLNKPRRGYRKYGKNVSRHHAEKLILHSFIIKSFVLLPFSLK</sequence>
<protein>
    <submittedName>
        <fullName evidence="1">Transposable element Tcb2 transposase</fullName>
    </submittedName>
</protein>
<proteinExistence type="predicted"/>
<organism evidence="1 2">
    <name type="scientific">Trichonephila clavipes</name>
    <name type="common">Golden silk orbweaver</name>
    <name type="synonym">Nephila clavipes</name>
    <dbReference type="NCBI Taxonomy" id="2585209"/>
    <lineage>
        <taxon>Eukaryota</taxon>
        <taxon>Metazoa</taxon>
        <taxon>Ecdysozoa</taxon>
        <taxon>Arthropoda</taxon>
        <taxon>Chelicerata</taxon>
        <taxon>Arachnida</taxon>
        <taxon>Araneae</taxon>
        <taxon>Araneomorphae</taxon>
        <taxon>Entelegynae</taxon>
        <taxon>Araneoidea</taxon>
        <taxon>Nephilidae</taxon>
        <taxon>Trichonephila</taxon>
    </lineage>
</organism>
<dbReference type="EMBL" id="BMAU01021331">
    <property type="protein sequence ID" value="GFY14803.1"/>
    <property type="molecule type" value="Genomic_DNA"/>
</dbReference>
<name>A0A8X6SNQ4_TRICX</name>
<keyword evidence="2" id="KW-1185">Reference proteome</keyword>
<dbReference type="GO" id="GO:0003676">
    <property type="term" value="F:nucleic acid binding"/>
    <property type="evidence" value="ECO:0007669"/>
    <property type="project" value="InterPro"/>
</dbReference>
<dbReference type="Gene3D" id="3.30.420.10">
    <property type="entry name" value="Ribonuclease H-like superfamily/Ribonuclease H"/>
    <property type="match status" value="1"/>
</dbReference>
<accession>A0A8X6SNQ4</accession>
<dbReference type="Proteomes" id="UP000887159">
    <property type="component" value="Unassembled WGS sequence"/>
</dbReference>
<dbReference type="InterPro" id="IPR036397">
    <property type="entry name" value="RNaseH_sf"/>
</dbReference>
<gene>
    <name evidence="1" type="primary">X975_01735</name>
    <name evidence="1" type="ORF">TNCV_648461</name>
</gene>
<reference evidence="1" key="1">
    <citation type="submission" date="2020-08" db="EMBL/GenBank/DDBJ databases">
        <title>Multicomponent nature underlies the extraordinary mechanical properties of spider dragline silk.</title>
        <authorList>
            <person name="Kono N."/>
            <person name="Nakamura H."/>
            <person name="Mori M."/>
            <person name="Yoshida Y."/>
            <person name="Ohtoshi R."/>
            <person name="Malay A.D."/>
            <person name="Moran D.A.P."/>
            <person name="Tomita M."/>
            <person name="Numata K."/>
            <person name="Arakawa K."/>
        </authorList>
    </citation>
    <scope>NUCLEOTIDE SEQUENCE</scope>
</reference>